<keyword evidence="3" id="KW-0238">DNA-binding</keyword>
<keyword evidence="1" id="KW-0547">Nucleotide-binding</keyword>
<dbReference type="Pfam" id="PF17764">
    <property type="entry name" value="PriA_3primeBD"/>
    <property type="match status" value="1"/>
</dbReference>
<organism evidence="6 7">
    <name type="scientific">Brevibacterium otitidis</name>
    <dbReference type="NCBI Taxonomy" id="53364"/>
    <lineage>
        <taxon>Bacteria</taxon>
        <taxon>Bacillati</taxon>
        <taxon>Actinomycetota</taxon>
        <taxon>Actinomycetes</taxon>
        <taxon>Micrococcales</taxon>
        <taxon>Brevibacteriaceae</taxon>
        <taxon>Brevibacterium</taxon>
    </lineage>
</organism>
<evidence type="ECO:0000313" key="6">
    <source>
        <dbReference type="EMBL" id="MFB9776758.1"/>
    </source>
</evidence>
<evidence type="ECO:0000256" key="3">
    <source>
        <dbReference type="ARBA" id="ARBA00023125"/>
    </source>
</evidence>
<keyword evidence="7" id="KW-1185">Reference proteome</keyword>
<name>A0ABV5X2V8_9MICO</name>
<dbReference type="PANTHER" id="PTHR30580">
    <property type="entry name" value="PRIMOSOMAL PROTEIN N"/>
    <property type="match status" value="1"/>
</dbReference>
<protein>
    <submittedName>
        <fullName evidence="6">Primosomal protein N</fullName>
    </submittedName>
</protein>
<feature type="compositionally biased region" description="Acidic residues" evidence="4">
    <location>
        <begin position="212"/>
        <end position="221"/>
    </location>
</feature>
<evidence type="ECO:0000256" key="2">
    <source>
        <dbReference type="ARBA" id="ARBA00022840"/>
    </source>
</evidence>
<gene>
    <name evidence="6" type="ORF">ACFFN1_10160</name>
</gene>
<comment type="caution">
    <text evidence="6">The sequence shown here is derived from an EMBL/GenBank/DDBJ whole genome shotgun (WGS) entry which is preliminary data.</text>
</comment>
<dbReference type="InterPro" id="IPR041222">
    <property type="entry name" value="PriA_3primeBD"/>
</dbReference>
<dbReference type="RefSeq" id="WP_376840616.1">
    <property type="nucleotide sequence ID" value="NZ_JBHMAU010000066.1"/>
</dbReference>
<evidence type="ECO:0000313" key="7">
    <source>
        <dbReference type="Proteomes" id="UP001589707"/>
    </source>
</evidence>
<dbReference type="InterPro" id="IPR027417">
    <property type="entry name" value="P-loop_NTPase"/>
</dbReference>
<sequence length="720" mass="77661">MSQQPRLISDDGDDDSLDTGIRVRGGKTPAAQLPVAEVLVETQLPHLARPFDYAVTEADDAAAQLGVRVRVRFAGRLISGFIIARKDTTDHVGELTAIERIVSDLVVLTPGLRQLCEEIADRYAGTLPDVLRLAIPPRHATAEKRARQAEPEPLGAVERRQICDELSSHPDEPPAFAAYLTAIVEWLARSGHDNAAESGDAPESVPAAESDGQAEPDDAAEPAETAAPASGPRAAMALLPGSLPGTGWIHCGLRAAARVLRTGSSVLWLVPDHRELAALEAALGDLTPLAIRLSADQGQSARWSAWVRALQGTGRLIIGTRAAAFAPADDIRLIICLDDGDENYLDQHAPYPHARQVLLSRIQHTGAAALFLDYNRTVEIQRLVRIGWMGEISYPPAVHRQRTPLCQLPPDDLPPQQRQRLPELGFQLAQAALGRTKQSPAVGPVLVQVPRAGYLPVIACAGCRAVIECPQCAGKLEAASQTGPFACRTCGFRAETFTCPQCSSHAIRSVVAGIDRTFEELGRAFPGVKVIRSGGSHIIDRVPDEPSIIVATTGAEPYADNGYALALLLDSLWPGPGLQATDRAIARRMRAACLVRSWQHGGRILLMDDDPSIRQVITDFAPVTWADEQYEARSELRFPPAVRTIGLRGERRAVAEVVAAASEAGEVWDIFAHEEPYERIIGTTIASGSAVTRRIAAEIAARSMRREESVFARVDDPDVL</sequence>
<evidence type="ECO:0000256" key="1">
    <source>
        <dbReference type="ARBA" id="ARBA00022741"/>
    </source>
</evidence>
<feature type="domain" description="Primosomal protein N' 3' DNA-binding" evidence="5">
    <location>
        <begin position="37"/>
        <end position="136"/>
    </location>
</feature>
<proteinExistence type="predicted"/>
<dbReference type="Gene3D" id="3.40.1440.60">
    <property type="entry name" value="PriA, 3(prime) DNA-binding domain"/>
    <property type="match status" value="1"/>
</dbReference>
<dbReference type="EMBL" id="JBHMAU010000066">
    <property type="protein sequence ID" value="MFB9776758.1"/>
    <property type="molecule type" value="Genomic_DNA"/>
</dbReference>
<dbReference type="Gene3D" id="3.40.50.300">
    <property type="entry name" value="P-loop containing nucleotide triphosphate hydrolases"/>
    <property type="match status" value="1"/>
</dbReference>
<dbReference type="Proteomes" id="UP001589707">
    <property type="component" value="Unassembled WGS sequence"/>
</dbReference>
<keyword evidence="2" id="KW-0067">ATP-binding</keyword>
<feature type="compositionally biased region" description="Low complexity" evidence="4">
    <location>
        <begin position="222"/>
        <end position="231"/>
    </location>
</feature>
<dbReference type="InterPro" id="IPR042115">
    <property type="entry name" value="PriA_3primeBD_sf"/>
</dbReference>
<evidence type="ECO:0000259" key="5">
    <source>
        <dbReference type="Pfam" id="PF17764"/>
    </source>
</evidence>
<reference evidence="6 7" key="1">
    <citation type="submission" date="2024-09" db="EMBL/GenBank/DDBJ databases">
        <authorList>
            <person name="Sun Q."/>
            <person name="Mori K."/>
        </authorList>
    </citation>
    <scope>NUCLEOTIDE SEQUENCE [LARGE SCALE GENOMIC DNA]</scope>
    <source>
        <strain evidence="6 7">JCM 11683</strain>
    </source>
</reference>
<evidence type="ECO:0000256" key="4">
    <source>
        <dbReference type="SAM" id="MobiDB-lite"/>
    </source>
</evidence>
<accession>A0ABV5X2V8</accession>
<dbReference type="PANTHER" id="PTHR30580:SF0">
    <property type="entry name" value="PRIMOSOMAL PROTEIN N"/>
    <property type="match status" value="1"/>
</dbReference>
<feature type="region of interest" description="Disordered" evidence="4">
    <location>
        <begin position="193"/>
        <end position="231"/>
    </location>
</feature>